<accession>A0A5C5WHK5</accession>
<gene>
    <name evidence="1" type="ORF">Pla22_28800</name>
</gene>
<dbReference type="EMBL" id="SJPI01000002">
    <property type="protein sequence ID" value="TWT50140.1"/>
    <property type="molecule type" value="Genomic_DNA"/>
</dbReference>
<organism evidence="1 2">
    <name type="scientific">Rubripirellula amarantea</name>
    <dbReference type="NCBI Taxonomy" id="2527999"/>
    <lineage>
        <taxon>Bacteria</taxon>
        <taxon>Pseudomonadati</taxon>
        <taxon>Planctomycetota</taxon>
        <taxon>Planctomycetia</taxon>
        <taxon>Pirellulales</taxon>
        <taxon>Pirellulaceae</taxon>
        <taxon>Rubripirellula</taxon>
    </lineage>
</organism>
<dbReference type="Proteomes" id="UP000316598">
    <property type="component" value="Unassembled WGS sequence"/>
</dbReference>
<evidence type="ECO:0000313" key="2">
    <source>
        <dbReference type="Proteomes" id="UP000316598"/>
    </source>
</evidence>
<evidence type="ECO:0000313" key="1">
    <source>
        <dbReference type="EMBL" id="TWT50140.1"/>
    </source>
</evidence>
<reference evidence="1 2" key="1">
    <citation type="submission" date="2019-02" db="EMBL/GenBank/DDBJ databases">
        <title>Deep-cultivation of Planctomycetes and their phenomic and genomic characterization uncovers novel biology.</title>
        <authorList>
            <person name="Wiegand S."/>
            <person name="Jogler M."/>
            <person name="Boedeker C."/>
            <person name="Pinto D."/>
            <person name="Vollmers J."/>
            <person name="Rivas-Marin E."/>
            <person name="Kohn T."/>
            <person name="Peeters S.H."/>
            <person name="Heuer A."/>
            <person name="Rast P."/>
            <person name="Oberbeckmann S."/>
            <person name="Bunk B."/>
            <person name="Jeske O."/>
            <person name="Meyerdierks A."/>
            <person name="Storesund J.E."/>
            <person name="Kallscheuer N."/>
            <person name="Luecker S."/>
            <person name="Lage O.M."/>
            <person name="Pohl T."/>
            <person name="Merkel B.J."/>
            <person name="Hornburger P."/>
            <person name="Mueller R.-W."/>
            <person name="Bruemmer F."/>
            <person name="Labrenz M."/>
            <person name="Spormann A.M."/>
            <person name="Op Den Camp H."/>
            <person name="Overmann J."/>
            <person name="Amann R."/>
            <person name="Jetten M.S.M."/>
            <person name="Mascher T."/>
            <person name="Medema M.H."/>
            <person name="Devos D.P."/>
            <person name="Kaster A.-K."/>
            <person name="Ovreas L."/>
            <person name="Rohde M."/>
            <person name="Galperin M.Y."/>
            <person name="Jogler C."/>
        </authorList>
    </citation>
    <scope>NUCLEOTIDE SEQUENCE [LARGE SCALE GENOMIC DNA]</scope>
    <source>
        <strain evidence="1 2">Pla22</strain>
    </source>
</reference>
<sequence length="159" mass="17259">MVGATVQNAGRLIDGDVVVVVPFERVAGQVSDLHHIADGRGVRKINTVKCIINDAASGSRRWYQVQRTVVEGGRLVGVCRRNGRRPTVAGTFDVADQGKRTGRFTPLPSIDSTIAGDKVRHVGRHVVGHRGGIDRKITDQCLFARIQINREQLAAKVGC</sequence>
<name>A0A5C5WHK5_9BACT</name>
<comment type="caution">
    <text evidence="1">The sequence shown here is derived from an EMBL/GenBank/DDBJ whole genome shotgun (WGS) entry which is preliminary data.</text>
</comment>
<protein>
    <submittedName>
        <fullName evidence="1">Uncharacterized protein</fullName>
    </submittedName>
</protein>
<dbReference type="AlphaFoldDB" id="A0A5C5WHK5"/>
<proteinExistence type="predicted"/>
<keyword evidence="2" id="KW-1185">Reference proteome</keyword>